<accession>A0A6I9U8N7</accession>
<dbReference type="GO" id="GO:0020037">
    <property type="term" value="F:heme binding"/>
    <property type="evidence" value="ECO:0007669"/>
    <property type="project" value="InterPro"/>
</dbReference>
<dbReference type="GO" id="GO:0005506">
    <property type="term" value="F:iron ion binding"/>
    <property type="evidence" value="ECO:0007669"/>
    <property type="project" value="InterPro"/>
</dbReference>
<keyword evidence="8" id="KW-1133">Transmembrane helix</keyword>
<sequence length="504" mass="56759">MTLQFSYIEILVSLSLLILVLLNLVNRIQSKHSALNLPPGPRKIPFIGNMHLLVGDQPHRALRGLAMKYGPLMHLQLGEVSTVIVSSPDVAEEVMKTQDTIFASRPEILAVKVMSCDCPGIIFSPYGDYWRQLRKICTTELLSSKSVQSFRSLREEEFLDLCRWIASKAGSPINLTEKIYSSAYSLTAKAAFGKKTKDQETFISIIRVATKLAVGFEISDVYPSIKLLPLISGLKSKLKSLQQQADRILETIINEHIVGNSGKTAMKVKHDLVDVLLKCQEDENILPLTRAQIKSVVLDIFSAGSETSATTVDWAMSEMLRNPSALKKAQDEVRNVFKGKNVVDEARFNELKFLKSVIKETLRLHPPAPLLLPRESNESCKIDGYDIPIKTRVIVNAWAIGRDPKYWKEAECFQPERFLDSSVDYKGKSFEYIPFGAGRRICPGMSFGIANVELPLAMFLYHFDWNLPQGMKHEEMDMTEALGVTVRRKDDLFVTPVLRRPFPV</sequence>
<dbReference type="PANTHER" id="PTHR47953:SF19">
    <property type="entry name" value="OS06G0641600 PROTEIN"/>
    <property type="match status" value="1"/>
</dbReference>
<dbReference type="PRINTS" id="PR00385">
    <property type="entry name" value="P450"/>
</dbReference>
<evidence type="ECO:0000256" key="5">
    <source>
        <dbReference type="ARBA" id="ARBA00022692"/>
    </source>
</evidence>
<proteinExistence type="inferred from homology"/>
<dbReference type="InterPro" id="IPR052306">
    <property type="entry name" value="CYP450_71D"/>
</dbReference>
<evidence type="ECO:0000256" key="8">
    <source>
        <dbReference type="ARBA" id="ARBA00022989"/>
    </source>
</evidence>
<keyword evidence="15" id="KW-1185">Reference proteome</keyword>
<comment type="similarity">
    <text evidence="3 14">Belongs to the cytochrome P450 family.</text>
</comment>
<dbReference type="Gene3D" id="1.10.630.10">
    <property type="entry name" value="Cytochrome P450"/>
    <property type="match status" value="1"/>
</dbReference>
<dbReference type="SUPFAM" id="SSF48264">
    <property type="entry name" value="Cytochrome P450"/>
    <property type="match status" value="1"/>
</dbReference>
<reference evidence="16" key="1">
    <citation type="submission" date="2025-08" db="UniProtKB">
        <authorList>
            <consortium name="RefSeq"/>
        </authorList>
    </citation>
    <scope>IDENTIFICATION</scope>
</reference>
<gene>
    <name evidence="16" type="primary">LOC105175157</name>
</gene>
<evidence type="ECO:0000256" key="12">
    <source>
        <dbReference type="ARBA" id="ARBA00023136"/>
    </source>
</evidence>
<dbReference type="PRINTS" id="PR00463">
    <property type="entry name" value="EP450I"/>
</dbReference>
<dbReference type="InterPro" id="IPR002401">
    <property type="entry name" value="Cyt_P450_E_grp-I"/>
</dbReference>
<name>A0A6I9U8N7_SESIN</name>
<keyword evidence="9 14" id="KW-0560">Oxidoreductase</keyword>
<evidence type="ECO:0000256" key="6">
    <source>
        <dbReference type="ARBA" id="ARBA00022723"/>
    </source>
</evidence>
<dbReference type="Proteomes" id="UP000504604">
    <property type="component" value="Linkage group LG12"/>
</dbReference>
<dbReference type="GeneID" id="105175157"/>
<dbReference type="InterPro" id="IPR017972">
    <property type="entry name" value="Cyt_P450_CS"/>
</dbReference>
<evidence type="ECO:0000256" key="10">
    <source>
        <dbReference type="ARBA" id="ARBA00023004"/>
    </source>
</evidence>
<evidence type="ECO:0000256" key="1">
    <source>
        <dbReference type="ARBA" id="ARBA00001971"/>
    </source>
</evidence>
<dbReference type="Pfam" id="PF00067">
    <property type="entry name" value="p450"/>
    <property type="match status" value="1"/>
</dbReference>
<evidence type="ECO:0000256" key="13">
    <source>
        <dbReference type="PIRSR" id="PIRSR602401-1"/>
    </source>
</evidence>
<evidence type="ECO:0000256" key="4">
    <source>
        <dbReference type="ARBA" id="ARBA00022617"/>
    </source>
</evidence>
<keyword evidence="12" id="KW-0472">Membrane</keyword>
<dbReference type="CDD" id="cd11072">
    <property type="entry name" value="CYP71-like"/>
    <property type="match status" value="1"/>
</dbReference>
<comment type="cofactor">
    <cofactor evidence="1 13">
        <name>heme</name>
        <dbReference type="ChEBI" id="CHEBI:30413"/>
    </cofactor>
</comment>
<keyword evidence="11 14" id="KW-0503">Monooxygenase</keyword>
<dbReference type="FunFam" id="1.10.630.10:FF:000008">
    <property type="entry name" value="Cytochrome P450 71D8"/>
    <property type="match status" value="1"/>
</dbReference>
<dbReference type="RefSeq" id="XP_011095806.1">
    <property type="nucleotide sequence ID" value="XM_011097504.2"/>
</dbReference>
<evidence type="ECO:0000313" key="16">
    <source>
        <dbReference type="RefSeq" id="XP_011095806.1"/>
    </source>
</evidence>
<keyword evidence="10 13" id="KW-0408">Iron</keyword>
<keyword evidence="5" id="KW-0812">Transmembrane</keyword>
<comment type="subcellular location">
    <subcellularLocation>
        <location evidence="2">Membrane</location>
        <topology evidence="2">Single-pass type II membrane protein</topology>
    </subcellularLocation>
</comment>
<keyword evidence="7" id="KW-0735">Signal-anchor</keyword>
<dbReference type="KEGG" id="sind:105175157"/>
<protein>
    <submittedName>
        <fullName evidence="16">Cytochrome P450 71D10-like</fullName>
    </submittedName>
</protein>
<dbReference type="Gramene" id="SIN_1014354.t">
    <property type="protein sequence ID" value="SIN_1014354.t"/>
    <property type="gene ID" value="SIN_1014354"/>
</dbReference>
<evidence type="ECO:0000256" key="7">
    <source>
        <dbReference type="ARBA" id="ARBA00022968"/>
    </source>
</evidence>
<keyword evidence="6 13" id="KW-0479">Metal-binding</keyword>
<dbReference type="GO" id="GO:0016705">
    <property type="term" value="F:oxidoreductase activity, acting on paired donors, with incorporation or reduction of molecular oxygen"/>
    <property type="evidence" value="ECO:0007669"/>
    <property type="project" value="InterPro"/>
</dbReference>
<dbReference type="OrthoDB" id="1470350at2759"/>
<evidence type="ECO:0000256" key="3">
    <source>
        <dbReference type="ARBA" id="ARBA00010617"/>
    </source>
</evidence>
<evidence type="ECO:0000256" key="14">
    <source>
        <dbReference type="RuleBase" id="RU000461"/>
    </source>
</evidence>
<feature type="binding site" description="axial binding residue" evidence="13">
    <location>
        <position position="442"/>
    </location>
    <ligand>
        <name>heme</name>
        <dbReference type="ChEBI" id="CHEBI:30413"/>
    </ligand>
    <ligandPart>
        <name>Fe</name>
        <dbReference type="ChEBI" id="CHEBI:18248"/>
    </ligandPart>
</feature>
<dbReference type="GO" id="GO:0016020">
    <property type="term" value="C:membrane"/>
    <property type="evidence" value="ECO:0007669"/>
    <property type="project" value="UniProtKB-SubCell"/>
</dbReference>
<dbReference type="AlphaFoldDB" id="A0A6I9U8N7"/>
<dbReference type="InterPro" id="IPR001128">
    <property type="entry name" value="Cyt_P450"/>
</dbReference>
<dbReference type="PROSITE" id="PS00086">
    <property type="entry name" value="CYTOCHROME_P450"/>
    <property type="match status" value="1"/>
</dbReference>
<evidence type="ECO:0000313" key="15">
    <source>
        <dbReference type="Proteomes" id="UP000504604"/>
    </source>
</evidence>
<organism evidence="15 16">
    <name type="scientific">Sesamum indicum</name>
    <name type="common">Oriental sesame</name>
    <name type="synonym">Sesamum orientale</name>
    <dbReference type="NCBI Taxonomy" id="4182"/>
    <lineage>
        <taxon>Eukaryota</taxon>
        <taxon>Viridiplantae</taxon>
        <taxon>Streptophyta</taxon>
        <taxon>Embryophyta</taxon>
        <taxon>Tracheophyta</taxon>
        <taxon>Spermatophyta</taxon>
        <taxon>Magnoliopsida</taxon>
        <taxon>eudicotyledons</taxon>
        <taxon>Gunneridae</taxon>
        <taxon>Pentapetalae</taxon>
        <taxon>asterids</taxon>
        <taxon>lamiids</taxon>
        <taxon>Lamiales</taxon>
        <taxon>Pedaliaceae</taxon>
        <taxon>Sesamum</taxon>
    </lineage>
</organism>
<dbReference type="GO" id="GO:0004497">
    <property type="term" value="F:monooxygenase activity"/>
    <property type="evidence" value="ECO:0007669"/>
    <property type="project" value="UniProtKB-KW"/>
</dbReference>
<dbReference type="PANTHER" id="PTHR47953">
    <property type="entry name" value="OS08G0105600 PROTEIN"/>
    <property type="match status" value="1"/>
</dbReference>
<keyword evidence="4 13" id="KW-0349">Heme</keyword>
<dbReference type="InParanoid" id="A0A6I9U8N7"/>
<evidence type="ECO:0000256" key="2">
    <source>
        <dbReference type="ARBA" id="ARBA00004606"/>
    </source>
</evidence>
<evidence type="ECO:0000256" key="9">
    <source>
        <dbReference type="ARBA" id="ARBA00023002"/>
    </source>
</evidence>
<evidence type="ECO:0000256" key="11">
    <source>
        <dbReference type="ARBA" id="ARBA00023033"/>
    </source>
</evidence>
<dbReference type="InterPro" id="IPR036396">
    <property type="entry name" value="Cyt_P450_sf"/>
</dbReference>